<sequence>MPLNAYRELLSANRRLLGFGFVTALYSSFGQTYFIGIVGPAIQLEFGLSHTLWGMVYMIGTIGSA</sequence>
<evidence type="ECO:0008006" key="2">
    <source>
        <dbReference type="Google" id="ProtNLM"/>
    </source>
</evidence>
<dbReference type="EMBL" id="UINC01006178">
    <property type="protein sequence ID" value="SVA25958.1"/>
    <property type="molecule type" value="Genomic_DNA"/>
</dbReference>
<reference evidence="1" key="1">
    <citation type="submission" date="2018-05" db="EMBL/GenBank/DDBJ databases">
        <authorList>
            <person name="Lanie J.A."/>
            <person name="Ng W.-L."/>
            <person name="Kazmierczak K.M."/>
            <person name="Andrzejewski T.M."/>
            <person name="Davidsen T.M."/>
            <person name="Wayne K.J."/>
            <person name="Tettelin H."/>
            <person name="Glass J.I."/>
            <person name="Rusch D."/>
            <person name="Podicherti R."/>
            <person name="Tsui H.-C.T."/>
            <person name="Winkler M.E."/>
        </authorList>
    </citation>
    <scope>NUCLEOTIDE SEQUENCE</scope>
</reference>
<name>A0A381UEA2_9ZZZZ</name>
<organism evidence="1">
    <name type="scientific">marine metagenome</name>
    <dbReference type="NCBI Taxonomy" id="408172"/>
    <lineage>
        <taxon>unclassified sequences</taxon>
        <taxon>metagenomes</taxon>
        <taxon>ecological metagenomes</taxon>
    </lineage>
</organism>
<protein>
    <recommendedName>
        <fullName evidence="2">Major facilitator superfamily (MFS) profile domain-containing protein</fullName>
    </recommendedName>
</protein>
<proteinExistence type="predicted"/>
<accession>A0A381UEA2</accession>
<dbReference type="AlphaFoldDB" id="A0A381UEA2"/>
<gene>
    <name evidence="1" type="ORF">METZ01_LOCUS78812</name>
</gene>
<feature type="non-terminal residue" evidence="1">
    <location>
        <position position="65"/>
    </location>
</feature>
<evidence type="ECO:0000313" key="1">
    <source>
        <dbReference type="EMBL" id="SVA25958.1"/>
    </source>
</evidence>